<name>A0ABP6L614_9ACTN</name>
<dbReference type="Proteomes" id="UP001501035">
    <property type="component" value="Unassembled WGS sequence"/>
</dbReference>
<gene>
    <name evidence="2" type="ORF">GCM10010528_09570</name>
</gene>
<reference evidence="3" key="1">
    <citation type="journal article" date="2019" name="Int. J. Syst. Evol. Microbiol.">
        <title>The Global Catalogue of Microorganisms (GCM) 10K type strain sequencing project: providing services to taxonomists for standard genome sequencing and annotation.</title>
        <authorList>
            <consortium name="The Broad Institute Genomics Platform"/>
            <consortium name="The Broad Institute Genome Sequencing Center for Infectious Disease"/>
            <person name="Wu L."/>
            <person name="Ma J."/>
        </authorList>
    </citation>
    <scope>NUCLEOTIDE SEQUENCE [LARGE SCALE GENOMIC DNA]</scope>
    <source>
        <strain evidence="3">JCM 14234</strain>
    </source>
</reference>
<feature type="signal peptide" evidence="1">
    <location>
        <begin position="1"/>
        <end position="35"/>
    </location>
</feature>
<feature type="chain" id="PRO_5047124166" description="Ig-like domain-containing protein" evidence="1">
    <location>
        <begin position="36"/>
        <end position="164"/>
    </location>
</feature>
<sequence>MKHRPSLMARLMVGALAGALVPAALATAAATTASAAPGGDTVTVDSSRYATPGGHGNFRWRYSSAKSSLCGIYPTDRTYTVRCAAKVPSSGASESSKYDAVEIGPGGARRTTTGGETYGGAKRLYPNHTISVVGITCTARKHATVTCTTPTGSFQIVGGVAKRP</sequence>
<keyword evidence="1" id="KW-0732">Signal</keyword>
<accession>A0ABP6L614</accession>
<evidence type="ECO:0008006" key="4">
    <source>
        <dbReference type="Google" id="ProtNLM"/>
    </source>
</evidence>
<organism evidence="2 3">
    <name type="scientific">Gordonia defluvii</name>
    <dbReference type="NCBI Taxonomy" id="283718"/>
    <lineage>
        <taxon>Bacteria</taxon>
        <taxon>Bacillati</taxon>
        <taxon>Actinomycetota</taxon>
        <taxon>Actinomycetes</taxon>
        <taxon>Mycobacteriales</taxon>
        <taxon>Gordoniaceae</taxon>
        <taxon>Gordonia</taxon>
    </lineage>
</organism>
<dbReference type="EMBL" id="BAAAVS010000017">
    <property type="protein sequence ID" value="GAA3030173.1"/>
    <property type="molecule type" value="Genomic_DNA"/>
</dbReference>
<dbReference type="RefSeq" id="WP_290707679.1">
    <property type="nucleotide sequence ID" value="NZ_BAAAVS010000017.1"/>
</dbReference>
<comment type="caution">
    <text evidence="2">The sequence shown here is derived from an EMBL/GenBank/DDBJ whole genome shotgun (WGS) entry which is preliminary data.</text>
</comment>
<protein>
    <recommendedName>
        <fullName evidence="4">Ig-like domain-containing protein</fullName>
    </recommendedName>
</protein>
<evidence type="ECO:0000256" key="1">
    <source>
        <dbReference type="SAM" id="SignalP"/>
    </source>
</evidence>
<evidence type="ECO:0000313" key="2">
    <source>
        <dbReference type="EMBL" id="GAA3030173.1"/>
    </source>
</evidence>
<keyword evidence="3" id="KW-1185">Reference proteome</keyword>
<proteinExistence type="predicted"/>
<evidence type="ECO:0000313" key="3">
    <source>
        <dbReference type="Proteomes" id="UP001501035"/>
    </source>
</evidence>